<dbReference type="PROSITE" id="PS00109">
    <property type="entry name" value="PROTEIN_KINASE_TYR"/>
    <property type="match status" value="1"/>
</dbReference>
<dbReference type="OrthoDB" id="2749390at2759"/>
<evidence type="ECO:0000259" key="2">
    <source>
        <dbReference type="Pfam" id="PF17667"/>
    </source>
</evidence>
<feature type="compositionally biased region" description="Low complexity" evidence="1">
    <location>
        <begin position="563"/>
        <end position="572"/>
    </location>
</feature>
<feature type="compositionally biased region" description="Basic and acidic residues" evidence="1">
    <location>
        <begin position="1022"/>
        <end position="1036"/>
    </location>
</feature>
<feature type="region of interest" description="Disordered" evidence="1">
    <location>
        <begin position="524"/>
        <end position="549"/>
    </location>
</feature>
<feature type="region of interest" description="Disordered" evidence="1">
    <location>
        <begin position="836"/>
        <end position="916"/>
    </location>
</feature>
<dbReference type="SUPFAM" id="SSF56112">
    <property type="entry name" value="Protein kinase-like (PK-like)"/>
    <property type="match status" value="1"/>
</dbReference>
<evidence type="ECO:0000313" key="4">
    <source>
        <dbReference type="Proteomes" id="UP000313359"/>
    </source>
</evidence>
<evidence type="ECO:0000256" key="1">
    <source>
        <dbReference type="SAM" id="MobiDB-lite"/>
    </source>
</evidence>
<dbReference type="InterPro" id="IPR008266">
    <property type="entry name" value="Tyr_kinase_AS"/>
</dbReference>
<dbReference type="GO" id="GO:0004672">
    <property type="term" value="F:protein kinase activity"/>
    <property type="evidence" value="ECO:0007669"/>
    <property type="project" value="InterPro"/>
</dbReference>
<dbReference type="Proteomes" id="UP000313359">
    <property type="component" value="Unassembled WGS sequence"/>
</dbReference>
<dbReference type="EMBL" id="ML122256">
    <property type="protein sequence ID" value="RPD63392.1"/>
    <property type="molecule type" value="Genomic_DNA"/>
</dbReference>
<dbReference type="InterPro" id="IPR011009">
    <property type="entry name" value="Kinase-like_dom_sf"/>
</dbReference>
<feature type="compositionally biased region" description="Polar residues" evidence="1">
    <location>
        <begin position="840"/>
        <end position="855"/>
    </location>
</feature>
<gene>
    <name evidence="3" type="ORF">L227DRAFT_521527</name>
</gene>
<feature type="compositionally biased region" description="Basic and acidic residues" evidence="1">
    <location>
        <begin position="940"/>
        <end position="950"/>
    </location>
</feature>
<dbReference type="AlphaFoldDB" id="A0A5C2SHY1"/>
<feature type="compositionally biased region" description="Basic and acidic residues" evidence="1">
    <location>
        <begin position="1"/>
        <end position="10"/>
    </location>
</feature>
<feature type="region of interest" description="Disordered" evidence="1">
    <location>
        <begin position="563"/>
        <end position="602"/>
    </location>
</feature>
<dbReference type="Pfam" id="PF17667">
    <property type="entry name" value="Pkinase_fungal"/>
    <property type="match status" value="1"/>
</dbReference>
<feature type="compositionally biased region" description="Polar residues" evidence="1">
    <location>
        <begin position="11"/>
        <end position="23"/>
    </location>
</feature>
<keyword evidence="4" id="KW-1185">Reference proteome</keyword>
<feature type="region of interest" description="Disordered" evidence="1">
    <location>
        <begin position="939"/>
        <end position="1121"/>
    </location>
</feature>
<feature type="compositionally biased region" description="Basic residues" evidence="1">
    <location>
        <begin position="1108"/>
        <end position="1121"/>
    </location>
</feature>
<feature type="compositionally biased region" description="Polar residues" evidence="1">
    <location>
        <begin position="578"/>
        <end position="588"/>
    </location>
</feature>
<dbReference type="Gene3D" id="1.10.510.10">
    <property type="entry name" value="Transferase(Phosphotransferase) domain 1"/>
    <property type="match status" value="1"/>
</dbReference>
<organism evidence="3 4">
    <name type="scientific">Lentinus tigrinus ALCF2SS1-6</name>
    <dbReference type="NCBI Taxonomy" id="1328759"/>
    <lineage>
        <taxon>Eukaryota</taxon>
        <taxon>Fungi</taxon>
        <taxon>Dikarya</taxon>
        <taxon>Basidiomycota</taxon>
        <taxon>Agaricomycotina</taxon>
        <taxon>Agaricomycetes</taxon>
        <taxon>Polyporales</taxon>
        <taxon>Polyporaceae</taxon>
        <taxon>Lentinus</taxon>
    </lineage>
</organism>
<feature type="compositionally biased region" description="Polar residues" evidence="1">
    <location>
        <begin position="996"/>
        <end position="1015"/>
    </location>
</feature>
<name>A0A5C2SHY1_9APHY</name>
<dbReference type="PANTHER" id="PTHR38248:SF2">
    <property type="entry name" value="FUNK1 11"/>
    <property type="match status" value="1"/>
</dbReference>
<evidence type="ECO:0000313" key="3">
    <source>
        <dbReference type="EMBL" id="RPD63392.1"/>
    </source>
</evidence>
<proteinExistence type="predicted"/>
<feature type="compositionally biased region" description="Basic and acidic residues" evidence="1">
    <location>
        <begin position="895"/>
        <end position="916"/>
    </location>
</feature>
<reference evidence="3" key="1">
    <citation type="journal article" date="2018" name="Genome Biol. Evol.">
        <title>Genomics and development of Lentinus tigrinus, a white-rot wood-decaying mushroom with dimorphic fruiting bodies.</title>
        <authorList>
            <person name="Wu B."/>
            <person name="Xu Z."/>
            <person name="Knudson A."/>
            <person name="Carlson A."/>
            <person name="Chen N."/>
            <person name="Kovaka S."/>
            <person name="LaButti K."/>
            <person name="Lipzen A."/>
            <person name="Pennachio C."/>
            <person name="Riley R."/>
            <person name="Schakwitz W."/>
            <person name="Umezawa K."/>
            <person name="Ohm R.A."/>
            <person name="Grigoriev I.V."/>
            <person name="Nagy L.G."/>
            <person name="Gibbons J."/>
            <person name="Hibbett D."/>
        </authorList>
    </citation>
    <scope>NUCLEOTIDE SEQUENCE [LARGE SCALE GENOMIC DNA]</scope>
    <source>
        <strain evidence="3">ALCF2SS1-6</strain>
    </source>
</reference>
<dbReference type="InterPro" id="IPR040976">
    <property type="entry name" value="Pkinase_fungal"/>
</dbReference>
<sequence>MHADKHKNSDANRNPEVNIQQSVKDTRTHMLSDASDTSIAMRILQLLGDMVTIDLIKENMPTRERATRAQWSFASNLQIAPGQQHMRKESELIESDYSAAWHNVDRDIHLLPGHFLSLSETKYAENDKSQQKIDGAFYPDEYEDDVSDGRPNWVRMGLPVEFKRGGTGLDPFDDRPGYKFEPDADKRKEVRGQVMSYAEHVFGDQHRTAVYMLFVNGPLFRVMRWDHSGVIVSEPIDYLHSVDGTTCLLTFLNCYAAVSLAGRGIDTTAVPLSEDSCGWQRMDVVAGGSEHDLDYDQHIIEDDSKLHDAFVDPSKGSVSLGTDDCVLHQDPTTRCTRPTTCHRSYPTDVVPEFTHARKYFQDSISGGHPRYMIKVGDMTLLVGKPMFTASGLIGRGTRGFVALDWQSQRLVFLKDAWRPYYEGMQEEGEILEKLNEAGVRNVPTVLAHGDVEGQETEASNYSPLTGPKRVRPYDAWPVQNDLAARVKEMKLKSSKKAMPASVAAPDVEDNTLAEVLATHASVTAQTGPAGYPTGPVFKPPLPSQGAGPSAEYVARLIPSSAAGSASSTSGSSYDGEAPSTNDSTQSEDVSGAAAGVKRSAEEMEKQEAGAGLRHLIHFRVVMKEICLGAMAFKNSRQWVAIILDSLVAHSQAYDRCGYIHRDVSAGNILILPTIRRQGDKRVVYWQGILADWELAKHKDINYAREPDRTGTWHYMSWNLLSYPGDSVSIADELEAFVHVLIYGCVRFIHHNFKNIDGFMESYFNGFSLNGEREFACPPVKRLCLVAGALTDGDGPILFVTADGSIEHPLNNLIKTLLCLFRARYRVLLWKKIHAPETPRRQQSAPSGNAATTNTSLPDPPLFDPDLPDEWEDAPPAGEAVSEDMNVDNTEQLENPPHEEKKDRDSQLVTDVEQRPTPEMERIAASLQSHKTIGRILGQYLRRDTPPEGMKKPVVWPTNDKGPDRLDGYVPTDRTAATQKPSKKARTKTDTKPAQAEPSTSGSKTTRLTRQPSSRQVVAPSDRTTRSKDGTLPKRGQDLPQPAPSTRAITRQGSGRGRGRGRGTGTVTRAASSSAPAAGPSNSRTTQAATVTRTRSQTNLQDGRVSRSSSKRGGKGKAPARG</sequence>
<feature type="domain" description="Fungal-type protein kinase" evidence="2">
    <location>
        <begin position="378"/>
        <end position="744"/>
    </location>
</feature>
<accession>A0A5C2SHY1</accession>
<dbReference type="PANTHER" id="PTHR38248">
    <property type="entry name" value="FUNK1 6"/>
    <property type="match status" value="1"/>
</dbReference>
<feature type="region of interest" description="Disordered" evidence="1">
    <location>
        <begin position="1"/>
        <end position="23"/>
    </location>
</feature>
<feature type="compositionally biased region" description="Low complexity" evidence="1">
    <location>
        <begin position="1064"/>
        <end position="1097"/>
    </location>
</feature>
<protein>
    <recommendedName>
        <fullName evidence="2">Fungal-type protein kinase domain-containing protein</fullName>
    </recommendedName>
</protein>